<evidence type="ECO:0000313" key="12">
    <source>
        <dbReference type="EMBL" id="KPP76907.1"/>
    </source>
</evidence>
<evidence type="ECO:0000313" key="14">
    <source>
        <dbReference type="Proteomes" id="UP000034805"/>
    </source>
</evidence>
<keyword evidence="6" id="KW-0443">Lipid metabolism</keyword>
<dbReference type="InterPro" id="IPR029058">
    <property type="entry name" value="AB_hydrolase_fold"/>
</dbReference>
<dbReference type="InterPro" id="IPR001031">
    <property type="entry name" value="Thioesterase"/>
</dbReference>
<evidence type="ECO:0000256" key="9">
    <source>
        <dbReference type="ARBA" id="ARBA00073799"/>
    </source>
</evidence>
<dbReference type="Pfam" id="PF00975">
    <property type="entry name" value="Thioesterase"/>
    <property type="match status" value="1"/>
</dbReference>
<evidence type="ECO:0000256" key="6">
    <source>
        <dbReference type="ARBA" id="ARBA00023098"/>
    </source>
</evidence>
<dbReference type="STRING" id="113540.ENSSFOP00015016205"/>
<accession>A0A0P7UR25</accession>
<keyword evidence="3" id="KW-0444">Lipid biosynthesis</keyword>
<reference evidence="13" key="3">
    <citation type="submission" date="2025-05" db="UniProtKB">
        <authorList>
            <consortium name="Ensembl"/>
        </authorList>
    </citation>
    <scope>IDENTIFICATION</scope>
</reference>
<organism evidence="12 14">
    <name type="scientific">Scleropages formosus</name>
    <name type="common">Asian bonytongue</name>
    <name type="synonym">Osteoglossum formosum</name>
    <dbReference type="NCBI Taxonomy" id="113540"/>
    <lineage>
        <taxon>Eukaryota</taxon>
        <taxon>Metazoa</taxon>
        <taxon>Chordata</taxon>
        <taxon>Craniata</taxon>
        <taxon>Vertebrata</taxon>
        <taxon>Euteleostomi</taxon>
        <taxon>Actinopterygii</taxon>
        <taxon>Neopterygii</taxon>
        <taxon>Teleostei</taxon>
        <taxon>Osteoglossocephala</taxon>
        <taxon>Osteoglossomorpha</taxon>
        <taxon>Osteoglossiformes</taxon>
        <taxon>Osteoglossidae</taxon>
        <taxon>Scleropages</taxon>
    </lineage>
</organism>
<protein>
    <recommendedName>
        <fullName evidence="9">S-acyl fatty acid synthase thioesterase, medium chain</fullName>
        <ecNumber evidence="2">3.1.2.14</ecNumber>
    </recommendedName>
    <alternativeName>
        <fullName evidence="10">Thioesterase II</fullName>
    </alternativeName>
</protein>
<dbReference type="OrthoDB" id="541883at2759"/>
<evidence type="ECO:0000259" key="11">
    <source>
        <dbReference type="Pfam" id="PF00975"/>
    </source>
</evidence>
<dbReference type="SUPFAM" id="SSF53474">
    <property type="entry name" value="alpha/beta-Hydrolases"/>
    <property type="match status" value="1"/>
</dbReference>
<dbReference type="Gene3D" id="3.40.50.1820">
    <property type="entry name" value="alpha/beta hydrolase"/>
    <property type="match status" value="1"/>
</dbReference>
<dbReference type="PANTHER" id="PTHR11487">
    <property type="entry name" value="THIOESTERASE"/>
    <property type="match status" value="1"/>
</dbReference>
<dbReference type="PANTHER" id="PTHR11487:SF0">
    <property type="entry name" value="S-ACYL FATTY ACID SYNTHASE THIOESTERASE, MEDIUM CHAIN"/>
    <property type="match status" value="1"/>
</dbReference>
<keyword evidence="5" id="KW-0276">Fatty acid metabolism</keyword>
<comment type="catalytic activity">
    <reaction evidence="8">
        <text>(9Z)-octadecenoyl-[ACP] + H2O = (9Z)-octadecenoate + holo-[ACP] + H(+)</text>
        <dbReference type="Rhea" id="RHEA:15057"/>
        <dbReference type="Rhea" id="RHEA-COMP:9685"/>
        <dbReference type="Rhea" id="RHEA-COMP:9924"/>
        <dbReference type="ChEBI" id="CHEBI:15377"/>
        <dbReference type="ChEBI" id="CHEBI:15378"/>
        <dbReference type="ChEBI" id="CHEBI:30823"/>
        <dbReference type="ChEBI" id="CHEBI:64479"/>
        <dbReference type="ChEBI" id="CHEBI:78783"/>
        <dbReference type="EC" id="3.1.2.14"/>
    </reaction>
</comment>
<proteinExistence type="inferred from homology"/>
<evidence type="ECO:0000256" key="1">
    <source>
        <dbReference type="ARBA" id="ARBA00007169"/>
    </source>
</evidence>
<comment type="similarity">
    <text evidence="1">Belongs to the thioesterase family.</text>
</comment>
<dbReference type="FunFam" id="3.40.50.1820:FF:000153">
    <property type="entry name" value="Surfactin synthase thioesterase subunit"/>
    <property type="match status" value="1"/>
</dbReference>
<gene>
    <name evidence="13" type="primary">olah</name>
    <name evidence="12" type="ORF">Z043_103706</name>
</gene>
<dbReference type="AlphaFoldDB" id="A0A0P7UR25"/>
<dbReference type="InterPro" id="IPR012223">
    <property type="entry name" value="TEII"/>
</dbReference>
<evidence type="ECO:0000256" key="7">
    <source>
        <dbReference type="ARBA" id="ARBA00023160"/>
    </source>
</evidence>
<evidence type="ECO:0000256" key="3">
    <source>
        <dbReference type="ARBA" id="ARBA00022516"/>
    </source>
</evidence>
<evidence type="ECO:0000256" key="10">
    <source>
        <dbReference type="ARBA" id="ARBA00079653"/>
    </source>
</evidence>
<name>A0A0P7UR25_SCLFO</name>
<reference evidence="12 14" key="1">
    <citation type="submission" date="2015-08" db="EMBL/GenBank/DDBJ databases">
        <title>The genome of the Asian arowana (Scleropages formosus).</title>
        <authorList>
            <person name="Tan M.H."/>
            <person name="Gan H.M."/>
            <person name="Croft L.J."/>
            <person name="Austin C.M."/>
        </authorList>
    </citation>
    <scope>NUCLEOTIDE SEQUENCE [LARGE SCALE GENOMIC DNA]</scope>
    <source>
        <strain evidence="12">Aro1</strain>
    </source>
</reference>
<feature type="domain" description="Thioesterase" evidence="11">
    <location>
        <begin position="17"/>
        <end position="241"/>
    </location>
</feature>
<keyword evidence="15" id="KW-1185">Reference proteome</keyword>
<evidence type="ECO:0000256" key="2">
    <source>
        <dbReference type="ARBA" id="ARBA00012480"/>
    </source>
</evidence>
<dbReference type="GO" id="GO:0016297">
    <property type="term" value="F:fatty acyl-[ACP] hydrolase activity"/>
    <property type="evidence" value="ECO:0007669"/>
    <property type="project" value="UniProtKB-EC"/>
</dbReference>
<dbReference type="Ensembl" id="ENSSFOT00015016391.2">
    <property type="protein sequence ID" value="ENSSFOP00015016205.1"/>
    <property type="gene ID" value="ENSSFOG00015010441.2"/>
</dbReference>
<dbReference type="GeneTree" id="ENSGT00390000015518"/>
<evidence type="ECO:0000256" key="4">
    <source>
        <dbReference type="ARBA" id="ARBA00022801"/>
    </source>
</evidence>
<evidence type="ECO:0000256" key="8">
    <source>
        <dbReference type="ARBA" id="ARBA00048536"/>
    </source>
</evidence>
<keyword evidence="4" id="KW-0378">Hydrolase</keyword>
<dbReference type="GO" id="GO:0051792">
    <property type="term" value="P:medium-chain fatty acid biosynthetic process"/>
    <property type="evidence" value="ECO:0007669"/>
    <property type="project" value="UniProtKB-ARBA"/>
</dbReference>
<reference evidence="13 15" key="2">
    <citation type="submission" date="2019-04" db="EMBL/GenBank/DDBJ databases">
        <authorList>
            <consortium name="Wellcome Sanger Institute Data Sharing"/>
        </authorList>
    </citation>
    <scope>NUCLEOTIDE SEQUENCE [LARGE SCALE GENOMIC DNA]</scope>
</reference>
<dbReference type="EC" id="3.1.2.14" evidence="2"/>
<dbReference type="EMBL" id="JARO02000949">
    <property type="protein sequence ID" value="KPP76907.1"/>
    <property type="molecule type" value="Genomic_DNA"/>
</dbReference>
<keyword evidence="7" id="KW-0275">Fatty acid biosynthesis</keyword>
<dbReference type="Proteomes" id="UP000694397">
    <property type="component" value="Chromosome 23"/>
</dbReference>
<evidence type="ECO:0000313" key="15">
    <source>
        <dbReference type="Proteomes" id="UP000694397"/>
    </source>
</evidence>
<dbReference type="Proteomes" id="UP000034805">
    <property type="component" value="Unassembled WGS sequence"/>
</dbReference>
<evidence type="ECO:0000256" key="5">
    <source>
        <dbReference type="ARBA" id="ARBA00022832"/>
    </source>
</evidence>
<sequence length="254" mass="28550">MDKVISCFGKRPDAATRLLCFPWAGGGSIHYARWGNLVNSAIEVYSVRLSGREGRAKEPFATSMQQIVKEVADTLLPALQEKSFALFGHSFGAMACYAVAEYLKKVHNLEPVHIFLSGASAPYSETRLQAPNRSQMSDEEFLHWMKTVGGTPAEILDNPEVLKLFVPVLRADLKVIEHFRCPKPDKPFLSCPVSCFDGKQDIPHDLQAWKDITKGEFTIQMLPGSHFYLKDNANEKIILDYITKHLETADMDYL</sequence>
<evidence type="ECO:0000313" key="13">
    <source>
        <dbReference type="Ensembl" id="ENSSFOP00015016205.1"/>
    </source>
</evidence>